<evidence type="ECO:0008006" key="3">
    <source>
        <dbReference type="Google" id="ProtNLM"/>
    </source>
</evidence>
<evidence type="ECO:0000313" key="1">
    <source>
        <dbReference type="EMBL" id="KAH9364345.1"/>
    </source>
</evidence>
<organism evidence="1 2">
    <name type="scientific">Haemaphysalis longicornis</name>
    <name type="common">Bush tick</name>
    <dbReference type="NCBI Taxonomy" id="44386"/>
    <lineage>
        <taxon>Eukaryota</taxon>
        <taxon>Metazoa</taxon>
        <taxon>Ecdysozoa</taxon>
        <taxon>Arthropoda</taxon>
        <taxon>Chelicerata</taxon>
        <taxon>Arachnida</taxon>
        <taxon>Acari</taxon>
        <taxon>Parasitiformes</taxon>
        <taxon>Ixodida</taxon>
        <taxon>Ixodoidea</taxon>
        <taxon>Ixodidae</taxon>
        <taxon>Haemaphysalinae</taxon>
        <taxon>Haemaphysalis</taxon>
    </lineage>
</organism>
<accession>A0A9J6FQ08</accession>
<sequence length="65" mass="7357">MIAAIFEDYVRFMDRRLDTNNRQVLFVIDNCPSHGKIDNLKAIALEFLIANNRGTAIKTNGSGHH</sequence>
<name>A0A9J6FQ08_HAELO</name>
<comment type="caution">
    <text evidence="1">The sequence shown here is derived from an EMBL/GenBank/DDBJ whole genome shotgun (WGS) entry which is preliminary data.</text>
</comment>
<keyword evidence="2" id="KW-1185">Reference proteome</keyword>
<dbReference type="VEuPathDB" id="VectorBase:HLOH_053439"/>
<dbReference type="EMBL" id="JABSTR010000002">
    <property type="protein sequence ID" value="KAH9364345.1"/>
    <property type="molecule type" value="Genomic_DNA"/>
</dbReference>
<dbReference type="Proteomes" id="UP000821853">
    <property type="component" value="Chromosome 10"/>
</dbReference>
<evidence type="ECO:0000313" key="2">
    <source>
        <dbReference type="Proteomes" id="UP000821853"/>
    </source>
</evidence>
<protein>
    <recommendedName>
        <fullName evidence="3">DDE-1 domain-containing protein</fullName>
    </recommendedName>
</protein>
<dbReference type="AlphaFoldDB" id="A0A9J6FQ08"/>
<gene>
    <name evidence="1" type="ORF">HPB48_017268</name>
</gene>
<reference evidence="1 2" key="1">
    <citation type="journal article" date="2020" name="Cell">
        <title>Large-Scale Comparative Analyses of Tick Genomes Elucidate Their Genetic Diversity and Vector Capacities.</title>
        <authorList>
            <consortium name="Tick Genome and Microbiome Consortium (TIGMIC)"/>
            <person name="Jia N."/>
            <person name="Wang J."/>
            <person name="Shi W."/>
            <person name="Du L."/>
            <person name="Sun Y."/>
            <person name="Zhan W."/>
            <person name="Jiang J.F."/>
            <person name="Wang Q."/>
            <person name="Zhang B."/>
            <person name="Ji P."/>
            <person name="Bell-Sakyi L."/>
            <person name="Cui X.M."/>
            <person name="Yuan T.T."/>
            <person name="Jiang B.G."/>
            <person name="Yang W.F."/>
            <person name="Lam T.T."/>
            <person name="Chang Q.C."/>
            <person name="Ding S.J."/>
            <person name="Wang X.J."/>
            <person name="Zhu J.G."/>
            <person name="Ruan X.D."/>
            <person name="Zhao L."/>
            <person name="Wei J.T."/>
            <person name="Ye R.Z."/>
            <person name="Que T.C."/>
            <person name="Du C.H."/>
            <person name="Zhou Y.H."/>
            <person name="Cheng J.X."/>
            <person name="Dai P.F."/>
            <person name="Guo W.B."/>
            <person name="Han X.H."/>
            <person name="Huang E.J."/>
            <person name="Li L.F."/>
            <person name="Wei W."/>
            <person name="Gao Y.C."/>
            <person name="Liu J.Z."/>
            <person name="Shao H.Z."/>
            <person name="Wang X."/>
            <person name="Wang C.C."/>
            <person name="Yang T.C."/>
            <person name="Huo Q.B."/>
            <person name="Li W."/>
            <person name="Chen H.Y."/>
            <person name="Chen S.E."/>
            <person name="Zhou L.G."/>
            <person name="Ni X.B."/>
            <person name="Tian J.H."/>
            <person name="Sheng Y."/>
            <person name="Liu T."/>
            <person name="Pan Y.S."/>
            <person name="Xia L.Y."/>
            <person name="Li J."/>
            <person name="Zhao F."/>
            <person name="Cao W.C."/>
        </authorList>
    </citation>
    <scope>NUCLEOTIDE SEQUENCE [LARGE SCALE GENOMIC DNA]</scope>
    <source>
        <strain evidence="1">HaeL-2018</strain>
    </source>
</reference>
<proteinExistence type="predicted"/>
<dbReference type="OrthoDB" id="8028904at2759"/>